<dbReference type="InterPro" id="IPR035985">
    <property type="entry name" value="Ubiquitin-activating_enz"/>
</dbReference>
<dbReference type="CDD" id="cd01486">
    <property type="entry name" value="Apg7"/>
    <property type="match status" value="1"/>
</dbReference>
<keyword evidence="5" id="KW-0813">Transport</keyword>
<evidence type="ECO:0000256" key="7">
    <source>
        <dbReference type="ARBA" id="ARBA00023006"/>
    </source>
</evidence>
<evidence type="ECO:0000256" key="10">
    <source>
        <dbReference type="ARBA" id="ARBA00032823"/>
    </source>
</evidence>
<dbReference type="PANTHER" id="PTHR10953">
    <property type="entry name" value="UBIQUITIN-ACTIVATING ENZYME E1"/>
    <property type="match status" value="1"/>
</dbReference>
<dbReference type="GO" id="GO:0006995">
    <property type="term" value="P:cellular response to nitrogen starvation"/>
    <property type="evidence" value="ECO:0007669"/>
    <property type="project" value="TreeGrafter"/>
</dbReference>
<evidence type="ECO:0000256" key="1">
    <source>
        <dbReference type="ARBA" id="ARBA00004329"/>
    </source>
</evidence>
<dbReference type="GO" id="GO:0019778">
    <property type="term" value="F:Atg12 activating enzyme activity"/>
    <property type="evidence" value="ECO:0007669"/>
    <property type="project" value="TreeGrafter"/>
</dbReference>
<evidence type="ECO:0000256" key="3">
    <source>
        <dbReference type="ARBA" id="ARBA00017647"/>
    </source>
</evidence>
<protein>
    <recommendedName>
        <fullName evidence="3">Ubiquitin-like modifier-activating enzyme ATG7</fullName>
    </recommendedName>
    <alternativeName>
        <fullName evidence="8 10">ATG12-activating enzyme E1 ATG7</fullName>
    </alternativeName>
    <alternativeName>
        <fullName evidence="9">Autophagy-related protein 7</fullName>
    </alternativeName>
    <alternativeName>
        <fullName evidence="4">Ubiquitin-like modifier-activating enzyme atg7</fullName>
    </alternativeName>
</protein>
<dbReference type="STRING" id="1128400.I2FR08"/>
<evidence type="ECO:0000256" key="9">
    <source>
        <dbReference type="ARBA" id="ARBA00030242"/>
    </source>
</evidence>
<organism evidence="13 14">
    <name type="scientific">Ustilago hordei</name>
    <name type="common">Barley covered smut fungus</name>
    <dbReference type="NCBI Taxonomy" id="120017"/>
    <lineage>
        <taxon>Eukaryota</taxon>
        <taxon>Fungi</taxon>
        <taxon>Dikarya</taxon>
        <taxon>Basidiomycota</taxon>
        <taxon>Ustilaginomycotina</taxon>
        <taxon>Ustilaginomycetes</taxon>
        <taxon>Ustilaginales</taxon>
        <taxon>Ustilaginaceae</taxon>
        <taxon>Ustilago</taxon>
    </lineage>
</organism>
<dbReference type="PANTHER" id="PTHR10953:SF3">
    <property type="entry name" value="UBIQUITIN-LIKE MODIFIER-ACTIVATING ENZYME ATG7"/>
    <property type="match status" value="1"/>
</dbReference>
<dbReference type="InterPro" id="IPR042522">
    <property type="entry name" value="Atg7_N_1"/>
</dbReference>
<dbReference type="Pfam" id="PF00899">
    <property type="entry name" value="ThiF"/>
    <property type="match status" value="1"/>
</dbReference>
<dbReference type="Gene3D" id="3.40.140.100">
    <property type="entry name" value="Ubiquitin-like modifier-activating enzyme ATG7 C-terminal domain"/>
    <property type="match status" value="1"/>
</dbReference>
<comment type="subcellular location">
    <subcellularLocation>
        <location evidence="1">Preautophagosomal structure</location>
    </subcellularLocation>
</comment>
<evidence type="ECO:0000313" key="14">
    <source>
        <dbReference type="Proteomes" id="UP000006174"/>
    </source>
</evidence>
<dbReference type="InterPro" id="IPR000594">
    <property type="entry name" value="ThiF_NAD_FAD-bd"/>
</dbReference>
<dbReference type="GO" id="GO:0019779">
    <property type="term" value="F:Atg8 activating enzyme activity"/>
    <property type="evidence" value="ECO:0007669"/>
    <property type="project" value="TreeGrafter"/>
</dbReference>
<dbReference type="FunFam" id="3.40.50.720:FF:000243">
    <property type="entry name" value="Ubiquitin-like modifier-activating enzyme ATG7"/>
    <property type="match status" value="1"/>
</dbReference>
<evidence type="ECO:0000313" key="13">
    <source>
        <dbReference type="EMBL" id="CCF49351.1"/>
    </source>
</evidence>
<evidence type="ECO:0000256" key="5">
    <source>
        <dbReference type="ARBA" id="ARBA00022448"/>
    </source>
</evidence>
<evidence type="ECO:0000256" key="2">
    <source>
        <dbReference type="ARBA" id="ARBA00010931"/>
    </source>
</evidence>
<dbReference type="GO" id="GO:0032446">
    <property type="term" value="P:protein modification by small protein conjugation"/>
    <property type="evidence" value="ECO:0007669"/>
    <property type="project" value="TreeGrafter"/>
</dbReference>
<dbReference type="Pfam" id="PF16420">
    <property type="entry name" value="ATG7_N"/>
    <property type="match status" value="1"/>
</dbReference>
<sequence length="757" mass="82731">MTILKFAPFSTNIHPTFWHELSSLKIDKLQLSDESVDIIARYSAGKVVLDRQTGEAVSLGSQISLDATSLQSDKVSHDSNATQIASTSESTLPPSASQNEFVLFARGILKNFNTIEAFRNADKQAIFDSTLQDIWKGLATKEQHPEPFLTSFLALTFADLKKYKFYYWFAHPALVTNPPWELADGGVGADAWKPIDSIFESAHCNILATWILQNSEAKGFFLFKAARRGDAQCGRISTFDAFFKGVPEDERYIGFVDPSGASQTPGWPLRNLLAYLHAHFGVEEAQVICWKDEPGAGFTAIEQQNRLRSVVGHVRLPAAIAAKDGDGPSISGLQYGGKATRITCKANDPSLPSGVGWERNVQGRLAPKVADLGPIMDPRKLADQAVDLNLKLMRWRIMPEIKLETIQSTRCLLLGAGTLGCYVARALLGWGVRQITLVDSAKVSFSNPVRQPLFDFEDCLDGGQPKAECAAKKLMRIYPGVEAKGISLSIPMPGHPVPPSSEQQVKADVERLEKLVDEHDVIYLLMDSRESRWLPTMLGAAKCKLVINAALGFDSYLVMRHGAPPDSVNASVPAVQGTDASKSWHGRLGCYFCNDVVAPSDSLTDRTLDQMCTVTRPGLAAIAGASAVELMVSVLQHDLGLHAPATAGESSRQGVEDAQAIANATTVLGIVPHQLRGFLALFNTLRVVGQAYDRCTGCSASVVEAYRSKGFEMLLQAFNEDKYLEQLTGLDKMYEEAEELEAALDWDVEDEDEDDAF</sequence>
<feature type="domain" description="THIF-type NAD/FAD binding fold" evidence="11">
    <location>
        <begin position="393"/>
        <end position="638"/>
    </location>
</feature>
<evidence type="ECO:0000256" key="6">
    <source>
        <dbReference type="ARBA" id="ARBA00022927"/>
    </source>
</evidence>
<dbReference type="OrthoDB" id="338614at2759"/>
<dbReference type="GO" id="GO:0015031">
    <property type="term" value="P:protein transport"/>
    <property type="evidence" value="ECO:0007669"/>
    <property type="project" value="UniProtKB-KW"/>
</dbReference>
<dbReference type="GO" id="GO:0000045">
    <property type="term" value="P:autophagosome assembly"/>
    <property type="evidence" value="ECO:0007669"/>
    <property type="project" value="TreeGrafter"/>
</dbReference>
<dbReference type="GO" id="GO:0000422">
    <property type="term" value="P:autophagy of mitochondrion"/>
    <property type="evidence" value="ECO:0007669"/>
    <property type="project" value="TreeGrafter"/>
</dbReference>
<name>I2FR08_USTHO</name>
<dbReference type="Gene3D" id="3.40.140.70">
    <property type="entry name" value="Ubiquitin-like modifier-activating enzyme ATG7 N-terminal domain"/>
    <property type="match status" value="1"/>
</dbReference>
<evidence type="ECO:0000259" key="11">
    <source>
        <dbReference type="Pfam" id="PF00899"/>
    </source>
</evidence>
<evidence type="ECO:0000256" key="8">
    <source>
        <dbReference type="ARBA" id="ARBA00029897"/>
    </source>
</evidence>
<feature type="domain" description="Ubiquitin-like modifier-activating enzyme Atg7 N-terminal" evidence="12">
    <location>
        <begin position="4"/>
        <end position="376"/>
    </location>
</feature>
<dbReference type="Gene3D" id="3.40.50.720">
    <property type="entry name" value="NAD(P)-binding Rossmann-like Domain"/>
    <property type="match status" value="1"/>
</dbReference>
<dbReference type="HOGENOM" id="CLU_012998_2_1_1"/>
<dbReference type="EMBL" id="CAGI01000143">
    <property type="protein sequence ID" value="CCF49351.1"/>
    <property type="molecule type" value="Genomic_DNA"/>
</dbReference>
<accession>I2FR08</accession>
<dbReference type="SUPFAM" id="SSF69572">
    <property type="entry name" value="Activating enzymes of the ubiquitin-like proteins"/>
    <property type="match status" value="1"/>
</dbReference>
<evidence type="ECO:0000259" key="12">
    <source>
        <dbReference type="Pfam" id="PF16420"/>
    </source>
</evidence>
<dbReference type="InterPro" id="IPR042523">
    <property type="entry name" value="Atg7_N_2"/>
</dbReference>
<proteinExistence type="inferred from homology"/>
<dbReference type="InterPro" id="IPR045886">
    <property type="entry name" value="ThiF/MoeB/HesA"/>
</dbReference>
<keyword evidence="14" id="KW-1185">Reference proteome</keyword>
<dbReference type="Proteomes" id="UP000006174">
    <property type="component" value="Unassembled WGS sequence"/>
</dbReference>
<dbReference type="GO" id="GO:0034727">
    <property type="term" value="P:piecemeal microautophagy of the nucleus"/>
    <property type="evidence" value="ECO:0007669"/>
    <property type="project" value="TreeGrafter"/>
</dbReference>
<comment type="similarity">
    <text evidence="2">Belongs to the ATG7 family.</text>
</comment>
<gene>
    <name evidence="13" type="ORF">UHOR_07783</name>
</gene>
<dbReference type="AlphaFoldDB" id="I2FR08"/>
<reference evidence="13 14" key="1">
    <citation type="journal article" date="2012" name="Plant Cell">
        <title>Genome comparison of barley and maize smut fungi reveals targeted loss of RNA silencing components and species-specific presence of transposable elements.</title>
        <authorList>
            <person name="Laurie J.D."/>
            <person name="Ali S."/>
            <person name="Linning R."/>
            <person name="Mannhaupt G."/>
            <person name="Wong P."/>
            <person name="Gueldener U."/>
            <person name="Muensterkoetter M."/>
            <person name="Moore R."/>
            <person name="Kahmann R."/>
            <person name="Bakkeren G."/>
            <person name="Schirawski J."/>
        </authorList>
    </citation>
    <scope>NUCLEOTIDE SEQUENCE [LARGE SCALE GENOMIC DNA]</scope>
    <source>
        <strain evidence="14">Uh4875-4</strain>
    </source>
</reference>
<keyword evidence="7" id="KW-0072">Autophagy</keyword>
<dbReference type="InterPro" id="IPR032197">
    <property type="entry name" value="Atg7_N"/>
</dbReference>
<keyword evidence="6" id="KW-0653">Protein transport</keyword>
<dbReference type="eggNOG" id="KOG2337">
    <property type="taxonomic scope" value="Eukaryota"/>
</dbReference>
<comment type="caution">
    <text evidence="13">The sequence shown here is derived from an EMBL/GenBank/DDBJ whole genome shotgun (WGS) entry which is preliminary data.</text>
</comment>
<evidence type="ECO:0000256" key="4">
    <source>
        <dbReference type="ARBA" id="ARBA00018730"/>
    </source>
</evidence>
<dbReference type="OMA" id="WSFYYWF"/>
<dbReference type="GO" id="GO:0000407">
    <property type="term" value="C:phagophore assembly site"/>
    <property type="evidence" value="ECO:0007669"/>
    <property type="project" value="UniProtKB-SubCell"/>
</dbReference>